<dbReference type="Proteomes" id="UP001345219">
    <property type="component" value="Chromosome 22"/>
</dbReference>
<protein>
    <submittedName>
        <fullName evidence="2">Uncharacterized protein</fullName>
    </submittedName>
</protein>
<reference evidence="2 3" key="1">
    <citation type="journal article" date="2023" name="Hortic Res">
        <title>Pangenome of water caltrop reveals structural variations and asymmetric subgenome divergence after allopolyploidization.</title>
        <authorList>
            <person name="Zhang X."/>
            <person name="Chen Y."/>
            <person name="Wang L."/>
            <person name="Yuan Y."/>
            <person name="Fang M."/>
            <person name="Shi L."/>
            <person name="Lu R."/>
            <person name="Comes H.P."/>
            <person name="Ma Y."/>
            <person name="Chen Y."/>
            <person name="Huang G."/>
            <person name="Zhou Y."/>
            <person name="Zheng Z."/>
            <person name="Qiu Y."/>
        </authorList>
    </citation>
    <scope>NUCLEOTIDE SEQUENCE [LARGE SCALE GENOMIC DNA]</scope>
    <source>
        <tissue evidence="2">Roots</tissue>
    </source>
</reference>
<proteinExistence type="predicted"/>
<name>A0AAN7L335_9MYRT</name>
<feature type="region of interest" description="Disordered" evidence="1">
    <location>
        <begin position="295"/>
        <end position="336"/>
    </location>
</feature>
<dbReference type="PANTHER" id="PTHR34197">
    <property type="entry name" value="OS04G0591300 PROTEIN"/>
    <property type="match status" value="1"/>
</dbReference>
<dbReference type="AlphaFoldDB" id="A0AAN7L335"/>
<accession>A0AAN7L335</accession>
<evidence type="ECO:0000313" key="2">
    <source>
        <dbReference type="EMBL" id="KAK4773901.1"/>
    </source>
</evidence>
<sequence length="470" mass="50858">MRDKGKTVDVYRNIRRGGGSGGDGVDDPFVDYYYDYDDGDGSSGLPCRKHPGASSVGICAFCLKDRLVKLVCSDCGEQRLSSCSCSDDISSNRNSCTVDVGSVGRISFLIENEETARVGAGELRCPNTNTNVNPKAAKAGGDTLLPLPDRVFVLKRSSSSCVEIKKTNGIGKIGRLFRKKKQKAHCDNNGGHGQFIMLSDEIFFLSFLTALLSSSSDSKSEMWVADGGQMGGAGTLASRSRSLNSLRGCGVFGSEDGDWTFSGARSSISGARPSSVNGAAATAFDSDRKSGFSETELRRSAFSEAETRRSTAFNEAEPPRKSGLSETFKEPRKSSAIPEDHHYVAAASYNSKPNRRIFSLRESEFTGVDEKGFIDLKFFSSSETRAGGEHPSSDGGKTGLLVSSKSEFGSSRTFQGFIGGGEEDFSSGSCRITVTDRGFKKSRRSFKEWRWVFFGQYPKKKDQDSVRVVS</sequence>
<organism evidence="2 3">
    <name type="scientific">Trapa incisa</name>
    <dbReference type="NCBI Taxonomy" id="236973"/>
    <lineage>
        <taxon>Eukaryota</taxon>
        <taxon>Viridiplantae</taxon>
        <taxon>Streptophyta</taxon>
        <taxon>Embryophyta</taxon>
        <taxon>Tracheophyta</taxon>
        <taxon>Spermatophyta</taxon>
        <taxon>Magnoliopsida</taxon>
        <taxon>eudicotyledons</taxon>
        <taxon>Gunneridae</taxon>
        <taxon>Pentapetalae</taxon>
        <taxon>rosids</taxon>
        <taxon>malvids</taxon>
        <taxon>Myrtales</taxon>
        <taxon>Lythraceae</taxon>
        <taxon>Trapa</taxon>
    </lineage>
</organism>
<keyword evidence="3" id="KW-1185">Reference proteome</keyword>
<feature type="compositionally biased region" description="Basic and acidic residues" evidence="1">
    <location>
        <begin position="295"/>
        <end position="309"/>
    </location>
</feature>
<feature type="compositionally biased region" description="Basic and acidic residues" evidence="1">
    <location>
        <begin position="327"/>
        <end position="336"/>
    </location>
</feature>
<evidence type="ECO:0000313" key="3">
    <source>
        <dbReference type="Proteomes" id="UP001345219"/>
    </source>
</evidence>
<evidence type="ECO:0000256" key="1">
    <source>
        <dbReference type="SAM" id="MobiDB-lite"/>
    </source>
</evidence>
<comment type="caution">
    <text evidence="2">The sequence shown here is derived from an EMBL/GenBank/DDBJ whole genome shotgun (WGS) entry which is preliminary data.</text>
</comment>
<dbReference type="EMBL" id="JAXIOK010000004">
    <property type="protein sequence ID" value="KAK4773901.1"/>
    <property type="molecule type" value="Genomic_DNA"/>
</dbReference>
<dbReference type="PANTHER" id="PTHR34197:SF3">
    <property type="entry name" value="DUF740 FAMILY PROTEIN"/>
    <property type="match status" value="1"/>
</dbReference>
<gene>
    <name evidence="2" type="ORF">SAY87_028920</name>
</gene>